<sequence length="394" mass="43749">MLSLLVPFVVYNLALKALILASRNTESVGQFRVSTSRYLAYGMWSDVFFVLGYALLMIGLFAAVRKGPLRRGVLVLFHATAILVVMVKTIAYQYIQETGTTLDYTIFILWLPRFGELQALLGQGIPLSAWVLLVTALLYAALGPWLVTRLAVRWRGWPRRSPSPRTKTALLGSLVLSLLAFGFGWLSLQEDFNPYDEYLRLTGQESKRVTQLNRPLMRDPFVNLAVTGVAELQREEPQDVASYPSLADAPPASLLPTGSEQRNVVLILLESTRAQSLTPYDEDLETTPFLDELAKNSLLAEQAYATVPYSTKANVAINCGIFSHPVQVSYGLLPEAESGGIPTECLPDLLNDQGYSTAYFTPSTKNFENFGDLVNNFGYEELYSFESLDEQDSA</sequence>
<evidence type="ECO:0000256" key="1">
    <source>
        <dbReference type="ARBA" id="ARBA00004651"/>
    </source>
</evidence>
<accession>A0A6J4IXS4</accession>
<gene>
    <name evidence="9" type="ORF">AVDCRST_MAG93-2371</name>
</gene>
<evidence type="ECO:0000256" key="4">
    <source>
        <dbReference type="ARBA" id="ARBA00022692"/>
    </source>
</evidence>
<name>A0A6J4IXS4_9CHLR</name>
<evidence type="ECO:0000256" key="3">
    <source>
        <dbReference type="ARBA" id="ARBA00022475"/>
    </source>
</evidence>
<keyword evidence="3" id="KW-1003">Cell membrane</keyword>
<evidence type="ECO:0000256" key="6">
    <source>
        <dbReference type="ARBA" id="ARBA00023136"/>
    </source>
</evidence>
<dbReference type="InterPro" id="IPR000917">
    <property type="entry name" value="Sulfatase_N"/>
</dbReference>
<proteinExistence type="predicted"/>
<dbReference type="Gene3D" id="3.40.720.10">
    <property type="entry name" value="Alkaline Phosphatase, subunit A"/>
    <property type="match status" value="1"/>
</dbReference>
<dbReference type="GO" id="GO:0005886">
    <property type="term" value="C:plasma membrane"/>
    <property type="evidence" value="ECO:0007669"/>
    <property type="project" value="UniProtKB-SubCell"/>
</dbReference>
<keyword evidence="4 7" id="KW-0812">Transmembrane</keyword>
<dbReference type="Pfam" id="PF00884">
    <property type="entry name" value="Sulfatase"/>
    <property type="match status" value="1"/>
</dbReference>
<feature type="transmembrane region" description="Helical" evidence="7">
    <location>
        <begin position="73"/>
        <end position="95"/>
    </location>
</feature>
<evidence type="ECO:0000256" key="7">
    <source>
        <dbReference type="SAM" id="Phobius"/>
    </source>
</evidence>
<keyword evidence="6 7" id="KW-0472">Membrane</keyword>
<feature type="transmembrane region" description="Helical" evidence="7">
    <location>
        <begin position="168"/>
        <end position="188"/>
    </location>
</feature>
<dbReference type="PANTHER" id="PTHR47371">
    <property type="entry name" value="LIPOTEICHOIC ACID SYNTHASE"/>
    <property type="match status" value="1"/>
</dbReference>
<dbReference type="EMBL" id="CADCTR010000808">
    <property type="protein sequence ID" value="CAA9265181.1"/>
    <property type="molecule type" value="Genomic_DNA"/>
</dbReference>
<feature type="transmembrane region" description="Helical" evidence="7">
    <location>
        <begin position="38"/>
        <end position="61"/>
    </location>
</feature>
<feature type="domain" description="Sulfatase N-terminal" evidence="8">
    <location>
        <begin position="262"/>
        <end position="388"/>
    </location>
</feature>
<evidence type="ECO:0000259" key="8">
    <source>
        <dbReference type="Pfam" id="PF00884"/>
    </source>
</evidence>
<protein>
    <recommendedName>
        <fullName evidence="8">Sulfatase N-terminal domain-containing protein</fullName>
    </recommendedName>
</protein>
<comment type="pathway">
    <text evidence="2">Cell wall biogenesis; lipoteichoic acid biosynthesis.</text>
</comment>
<dbReference type="AlphaFoldDB" id="A0A6J4IXS4"/>
<dbReference type="InterPro" id="IPR050448">
    <property type="entry name" value="OpgB/LTA_synthase_biosynth"/>
</dbReference>
<dbReference type="SUPFAM" id="SSF53649">
    <property type="entry name" value="Alkaline phosphatase-like"/>
    <property type="match status" value="1"/>
</dbReference>
<feature type="non-terminal residue" evidence="9">
    <location>
        <position position="394"/>
    </location>
</feature>
<evidence type="ECO:0000256" key="2">
    <source>
        <dbReference type="ARBA" id="ARBA00004936"/>
    </source>
</evidence>
<evidence type="ECO:0000256" key="5">
    <source>
        <dbReference type="ARBA" id="ARBA00022989"/>
    </source>
</evidence>
<organism evidence="9">
    <name type="scientific">uncultured Chloroflexia bacterium</name>
    <dbReference type="NCBI Taxonomy" id="1672391"/>
    <lineage>
        <taxon>Bacteria</taxon>
        <taxon>Bacillati</taxon>
        <taxon>Chloroflexota</taxon>
        <taxon>Chloroflexia</taxon>
        <taxon>environmental samples</taxon>
    </lineage>
</organism>
<dbReference type="PANTHER" id="PTHR47371:SF3">
    <property type="entry name" value="PHOSPHOGLYCEROL TRANSFERASE I"/>
    <property type="match status" value="1"/>
</dbReference>
<dbReference type="InterPro" id="IPR017850">
    <property type="entry name" value="Alkaline_phosphatase_core_sf"/>
</dbReference>
<comment type="subcellular location">
    <subcellularLocation>
        <location evidence="1">Cell membrane</location>
        <topology evidence="1">Multi-pass membrane protein</topology>
    </subcellularLocation>
</comment>
<feature type="transmembrane region" description="Helical" evidence="7">
    <location>
        <begin position="127"/>
        <end position="147"/>
    </location>
</feature>
<evidence type="ECO:0000313" key="9">
    <source>
        <dbReference type="EMBL" id="CAA9265181.1"/>
    </source>
</evidence>
<reference evidence="9" key="1">
    <citation type="submission" date="2020-02" db="EMBL/GenBank/DDBJ databases">
        <authorList>
            <person name="Meier V. D."/>
        </authorList>
    </citation>
    <scope>NUCLEOTIDE SEQUENCE</scope>
    <source>
        <strain evidence="9">AVDCRST_MAG93</strain>
    </source>
</reference>
<keyword evidence="5 7" id="KW-1133">Transmembrane helix</keyword>